<evidence type="ECO:0000259" key="3">
    <source>
        <dbReference type="Pfam" id="PF02581"/>
    </source>
</evidence>
<feature type="domain" description="Thiamine phosphate synthase/TenI" evidence="3">
    <location>
        <begin position="10"/>
        <end position="96"/>
    </location>
</feature>
<evidence type="ECO:0000256" key="2">
    <source>
        <dbReference type="ARBA" id="ARBA00022977"/>
    </source>
</evidence>
<dbReference type="EMBL" id="UHDK01000001">
    <property type="protein sequence ID" value="SUM34224.1"/>
    <property type="molecule type" value="Genomic_DNA"/>
</dbReference>
<comment type="pathway">
    <text evidence="1">Cofactor biosynthesis; thiamine diphosphate biosynthesis.</text>
</comment>
<dbReference type="Gene3D" id="3.20.20.70">
    <property type="entry name" value="Aldolase class I"/>
    <property type="match status" value="1"/>
</dbReference>
<dbReference type="PANTHER" id="PTHR20857">
    <property type="entry name" value="THIAMINE-PHOSPHATE PYROPHOSPHORYLASE"/>
    <property type="match status" value="1"/>
</dbReference>
<keyword evidence="4" id="KW-0808">Transferase</keyword>
<accession>A0A380FM24</accession>
<gene>
    <name evidence="4" type="primary">thiE_1</name>
    <name evidence="4" type="ORF">NCTC12195_03738</name>
</gene>
<organism evidence="4 5">
    <name type="scientific">Staphylococcus gallinarum</name>
    <dbReference type="NCBI Taxonomy" id="1293"/>
    <lineage>
        <taxon>Bacteria</taxon>
        <taxon>Bacillati</taxon>
        <taxon>Bacillota</taxon>
        <taxon>Bacilli</taxon>
        <taxon>Bacillales</taxon>
        <taxon>Staphylococcaceae</taxon>
        <taxon>Staphylococcus</taxon>
    </lineage>
</organism>
<keyword evidence="2" id="KW-0784">Thiamine biosynthesis</keyword>
<evidence type="ECO:0000313" key="4">
    <source>
        <dbReference type="EMBL" id="SUM34224.1"/>
    </source>
</evidence>
<evidence type="ECO:0000256" key="1">
    <source>
        <dbReference type="ARBA" id="ARBA00004948"/>
    </source>
</evidence>
<dbReference type="PANTHER" id="PTHR20857:SF15">
    <property type="entry name" value="THIAMINE-PHOSPHATE SYNTHASE"/>
    <property type="match status" value="1"/>
</dbReference>
<dbReference type="EC" id="2.5.1.3" evidence="4"/>
<dbReference type="CDD" id="cd00564">
    <property type="entry name" value="TMP_TenI"/>
    <property type="match status" value="1"/>
</dbReference>
<sequence length="114" mass="12235">MYLQLSFKIKIIGLSISDEDEYQQSDLTHVDYIGVGPMYQTSSKKDANAPVGPSMIPTLRAHVGDLPIVAIGGIQIDNTNTIMQHGADGVSVISAIAQSSSVSNTVRQFLQTVE</sequence>
<dbReference type="GO" id="GO:0004789">
    <property type="term" value="F:thiamine-phosphate diphosphorylase activity"/>
    <property type="evidence" value="ECO:0007669"/>
    <property type="project" value="UniProtKB-EC"/>
</dbReference>
<evidence type="ECO:0000313" key="5">
    <source>
        <dbReference type="Proteomes" id="UP000255277"/>
    </source>
</evidence>
<dbReference type="SUPFAM" id="SSF51391">
    <property type="entry name" value="Thiamin phosphate synthase"/>
    <property type="match status" value="1"/>
</dbReference>
<dbReference type="InterPro" id="IPR013785">
    <property type="entry name" value="Aldolase_TIM"/>
</dbReference>
<dbReference type="GO" id="GO:0005737">
    <property type="term" value="C:cytoplasm"/>
    <property type="evidence" value="ECO:0007669"/>
    <property type="project" value="TreeGrafter"/>
</dbReference>
<name>A0A380FM24_STAGA</name>
<protein>
    <submittedName>
        <fullName evidence="4">Thiamine-phosphate pyrophosphorylase</fullName>
        <ecNumber evidence="4">2.5.1.3</ecNumber>
    </submittedName>
</protein>
<proteinExistence type="predicted"/>
<dbReference type="InterPro" id="IPR022998">
    <property type="entry name" value="ThiamineP_synth_TenI"/>
</dbReference>
<dbReference type="InterPro" id="IPR036206">
    <property type="entry name" value="ThiamineP_synth_sf"/>
</dbReference>
<reference evidence="4 5" key="1">
    <citation type="submission" date="2018-06" db="EMBL/GenBank/DDBJ databases">
        <authorList>
            <consortium name="Pathogen Informatics"/>
            <person name="Doyle S."/>
        </authorList>
    </citation>
    <scope>NUCLEOTIDE SEQUENCE [LARGE SCALE GENOMIC DNA]</scope>
    <source>
        <strain evidence="4 5">NCTC12195</strain>
    </source>
</reference>
<dbReference type="Pfam" id="PF02581">
    <property type="entry name" value="TMP-TENI"/>
    <property type="match status" value="1"/>
</dbReference>
<dbReference type="AlphaFoldDB" id="A0A380FM24"/>
<dbReference type="Proteomes" id="UP000255277">
    <property type="component" value="Unassembled WGS sequence"/>
</dbReference>
<dbReference type="GO" id="GO:0009228">
    <property type="term" value="P:thiamine biosynthetic process"/>
    <property type="evidence" value="ECO:0007669"/>
    <property type="project" value="UniProtKB-KW"/>
</dbReference>